<keyword evidence="3" id="KW-1185">Reference proteome</keyword>
<evidence type="ECO:0000313" key="2">
    <source>
        <dbReference type="EMBL" id="WAI52612.1"/>
    </source>
</evidence>
<feature type="compositionally biased region" description="Low complexity" evidence="1">
    <location>
        <begin position="36"/>
        <end position="48"/>
    </location>
</feature>
<sequence>MNVRRAETPGFHAGIGQPADEAVADRGQRLLGRLAAPSRTAATASSATERQPAQQSVPGGALDFYREKACRIFHHYFQAL</sequence>
<evidence type="ECO:0000313" key="3">
    <source>
        <dbReference type="Proteomes" id="UP001163624"/>
    </source>
</evidence>
<name>A0ABY7A6R8_9PSED</name>
<organism evidence="2 3">
    <name type="scientific">Pseudomonas triclosanedens</name>
    <dbReference type="NCBI Taxonomy" id="2961893"/>
    <lineage>
        <taxon>Bacteria</taxon>
        <taxon>Pseudomonadati</taxon>
        <taxon>Pseudomonadota</taxon>
        <taxon>Gammaproteobacteria</taxon>
        <taxon>Pseudomonadales</taxon>
        <taxon>Pseudomonadaceae</taxon>
        <taxon>Pseudomonas</taxon>
    </lineage>
</organism>
<dbReference type="RefSeq" id="WP_254471823.1">
    <property type="nucleotide sequence ID" value="NZ_CP113432.1"/>
</dbReference>
<evidence type="ECO:0000256" key="1">
    <source>
        <dbReference type="SAM" id="MobiDB-lite"/>
    </source>
</evidence>
<gene>
    <name evidence="2" type="ORF">OU419_06295</name>
</gene>
<proteinExistence type="predicted"/>
<dbReference type="EMBL" id="CP113432">
    <property type="protein sequence ID" value="WAI52612.1"/>
    <property type="molecule type" value="Genomic_DNA"/>
</dbReference>
<reference evidence="2" key="1">
    <citation type="submission" date="2022-11" db="EMBL/GenBank/DDBJ databases">
        <title>Pseudomonas triclosanedens sp. nov., a triclosan degrader isolated from activated sludge.</title>
        <authorList>
            <person name="Yin Y."/>
            <person name="Lu Z."/>
        </authorList>
    </citation>
    <scope>NUCLEOTIDE SEQUENCE</scope>
    <source>
        <strain evidence="2">ZM23</strain>
    </source>
</reference>
<accession>A0ABY7A6R8</accession>
<protein>
    <submittedName>
        <fullName evidence="2">Uncharacterized protein</fullName>
    </submittedName>
</protein>
<feature type="region of interest" description="Disordered" evidence="1">
    <location>
        <begin position="36"/>
        <end position="59"/>
    </location>
</feature>
<dbReference type="Proteomes" id="UP001163624">
    <property type="component" value="Chromosome"/>
</dbReference>